<dbReference type="EMBL" id="KN822959">
    <property type="protein sequence ID" value="KIO31899.1"/>
    <property type="molecule type" value="Genomic_DNA"/>
</dbReference>
<evidence type="ECO:0000256" key="1">
    <source>
        <dbReference type="SAM" id="MobiDB-lite"/>
    </source>
</evidence>
<reference evidence="3" key="2">
    <citation type="submission" date="2015-01" db="EMBL/GenBank/DDBJ databases">
        <title>Evolutionary Origins and Diversification of the Mycorrhizal Mutualists.</title>
        <authorList>
            <consortium name="DOE Joint Genome Institute"/>
            <consortium name="Mycorrhizal Genomics Consortium"/>
            <person name="Kohler A."/>
            <person name="Kuo A."/>
            <person name="Nagy L.G."/>
            <person name="Floudas D."/>
            <person name="Copeland A."/>
            <person name="Barry K.W."/>
            <person name="Cichocki N."/>
            <person name="Veneault-Fourrey C."/>
            <person name="LaButti K."/>
            <person name="Lindquist E.A."/>
            <person name="Lipzen A."/>
            <person name="Lundell T."/>
            <person name="Morin E."/>
            <person name="Murat C."/>
            <person name="Riley R."/>
            <person name="Ohm R."/>
            <person name="Sun H."/>
            <person name="Tunlid A."/>
            <person name="Henrissat B."/>
            <person name="Grigoriev I.V."/>
            <person name="Hibbett D.S."/>
            <person name="Martin F."/>
        </authorList>
    </citation>
    <scope>NUCLEOTIDE SEQUENCE [LARGE SCALE GENOMIC DNA]</scope>
    <source>
        <strain evidence="3">MUT 4182</strain>
    </source>
</reference>
<proteinExistence type="predicted"/>
<dbReference type="AlphaFoldDB" id="A0A0C3QU60"/>
<keyword evidence="3" id="KW-1185">Reference proteome</keyword>
<dbReference type="SUPFAM" id="SSF56112">
    <property type="entry name" value="Protein kinase-like (PK-like)"/>
    <property type="match status" value="1"/>
</dbReference>
<dbReference type="OrthoDB" id="10003767at2759"/>
<evidence type="ECO:0000313" key="3">
    <source>
        <dbReference type="Proteomes" id="UP000054248"/>
    </source>
</evidence>
<feature type="region of interest" description="Disordered" evidence="1">
    <location>
        <begin position="276"/>
        <end position="327"/>
    </location>
</feature>
<feature type="compositionally biased region" description="Low complexity" evidence="1">
    <location>
        <begin position="291"/>
        <end position="307"/>
    </location>
</feature>
<dbReference type="HOGENOM" id="CLU_026727_0_0_1"/>
<dbReference type="PANTHER" id="PTHR21310">
    <property type="entry name" value="AMINOGLYCOSIDE PHOSPHOTRANSFERASE-RELATED-RELATED"/>
    <property type="match status" value="1"/>
</dbReference>
<gene>
    <name evidence="2" type="ORF">M407DRAFT_121891</name>
</gene>
<reference evidence="2 3" key="1">
    <citation type="submission" date="2014-04" db="EMBL/GenBank/DDBJ databases">
        <authorList>
            <consortium name="DOE Joint Genome Institute"/>
            <person name="Kuo A."/>
            <person name="Girlanda M."/>
            <person name="Perotto S."/>
            <person name="Kohler A."/>
            <person name="Nagy L.G."/>
            <person name="Floudas D."/>
            <person name="Copeland A."/>
            <person name="Barry K.W."/>
            <person name="Cichocki N."/>
            <person name="Veneault-Fourrey C."/>
            <person name="LaButti K."/>
            <person name="Lindquist E.A."/>
            <person name="Lipzen A."/>
            <person name="Lundell T."/>
            <person name="Morin E."/>
            <person name="Murat C."/>
            <person name="Sun H."/>
            <person name="Tunlid A."/>
            <person name="Henrissat B."/>
            <person name="Grigoriev I.V."/>
            <person name="Hibbett D.S."/>
            <person name="Martin F."/>
            <person name="Nordberg H.P."/>
            <person name="Cantor M.N."/>
            <person name="Hua S.X."/>
        </authorList>
    </citation>
    <scope>NUCLEOTIDE SEQUENCE [LARGE SCALE GENOMIC DNA]</scope>
    <source>
        <strain evidence="2 3">MUT 4182</strain>
    </source>
</reference>
<sequence length="614" mass="68342">MAGRYSPPPHPHPERTASFNPLAFLLQAVADSPPASPTVFTKVDPDSPATHDPEDVLREIRTDGDNPFPIDRHVLKKVVEKRMRRKVEKISFLGSGTFHKGFLVALDDGREIVARIARRYMPKLKTESEVSTINYIRQYTDIPVPTIYHYDSNPYNRLGGEYILMSKAPGIPLHRQYHHFSTDTLHKLFTNLARIMITLFSHRFPMIGSLYQDPMNRSPLAKETQQYKFRVGPIISWPFFGGGRGERTSIPRGPWSSSRAYLQSCVEREVTEVKREVEGRAHHHRPHLPPEDFSSSSEEEPQPTSLSRVSSSVAIKGGPGPSHFGSVPLSQVNTFSLRSLHRPANRKHHSHRGAGLTSIVNSVAPSAHPSDDEASSSSDDEAYSYMDYRSHIRSSLLVAHQEQRLEQVRADMNLFLRYMTETLGVDEADEEFREFALDMHDLSTANVFVDPEDLGTITCIIDWESTCIRPLWQCAHLPSFLASDPTSAEADLFRQIVSDMATSSSAAPNSDAACSTSASAGAHNVSPATTPEVPSPTPVTPKVLEREASRWLKGEAERGEWRRVHKVVEWDGWEENLVSTVLGDVEVAKVKAGSLPNGVGSVGSGPIMQLLETF</sequence>
<dbReference type="InterPro" id="IPR051678">
    <property type="entry name" value="AGP_Transferase"/>
</dbReference>
<dbReference type="InterPro" id="IPR011009">
    <property type="entry name" value="Kinase-like_dom_sf"/>
</dbReference>
<accession>A0A0C3QU60</accession>
<evidence type="ECO:0008006" key="4">
    <source>
        <dbReference type="Google" id="ProtNLM"/>
    </source>
</evidence>
<dbReference type="PANTHER" id="PTHR21310:SF13">
    <property type="entry name" value="AMINOGLYCOSIDE PHOSPHOTRANSFERASE DOMAIN-CONTAINING PROTEIN"/>
    <property type="match status" value="1"/>
</dbReference>
<name>A0A0C3QU60_9AGAM</name>
<feature type="compositionally biased region" description="Polar residues" evidence="1">
    <location>
        <begin position="504"/>
        <end position="519"/>
    </location>
</feature>
<evidence type="ECO:0000313" key="2">
    <source>
        <dbReference type="EMBL" id="KIO31899.1"/>
    </source>
</evidence>
<dbReference type="STRING" id="1051891.A0A0C3QU60"/>
<dbReference type="Proteomes" id="UP000054248">
    <property type="component" value="Unassembled WGS sequence"/>
</dbReference>
<organism evidence="2 3">
    <name type="scientific">Tulasnella calospora MUT 4182</name>
    <dbReference type="NCBI Taxonomy" id="1051891"/>
    <lineage>
        <taxon>Eukaryota</taxon>
        <taxon>Fungi</taxon>
        <taxon>Dikarya</taxon>
        <taxon>Basidiomycota</taxon>
        <taxon>Agaricomycotina</taxon>
        <taxon>Agaricomycetes</taxon>
        <taxon>Cantharellales</taxon>
        <taxon>Tulasnellaceae</taxon>
        <taxon>Tulasnella</taxon>
    </lineage>
</organism>
<protein>
    <recommendedName>
        <fullName evidence="4">Aminoglycoside phosphotransferase domain-containing protein</fullName>
    </recommendedName>
</protein>
<feature type="region of interest" description="Disordered" evidence="1">
    <location>
        <begin position="504"/>
        <end position="542"/>
    </location>
</feature>